<dbReference type="EMBL" id="KX501139">
    <property type="protein sequence ID" value="AQN32143.1"/>
    <property type="molecule type" value="Genomic_DNA"/>
</dbReference>
<evidence type="ECO:0000313" key="2">
    <source>
        <dbReference type="EMBL" id="AQN32079.1"/>
    </source>
</evidence>
<accession>A0A1Q1PVF1</accession>
<evidence type="ECO:0000313" key="5">
    <source>
        <dbReference type="EMBL" id="AQN32143.1"/>
    </source>
</evidence>
<protein>
    <submittedName>
        <fullName evidence="1">Uncharacterized protein</fullName>
    </submittedName>
</protein>
<evidence type="ECO:0000313" key="4">
    <source>
        <dbReference type="EMBL" id="AQN32127.1"/>
    </source>
</evidence>
<dbReference type="EMBL" id="KX501138">
    <property type="protein sequence ID" value="AQN32127.1"/>
    <property type="molecule type" value="Genomic_DNA"/>
</dbReference>
<sequence>MGITRPHLFFRISWGTSGIFDNDLFILYSASYKLNNFQDRYSGSSINTDEFSRSVTRTINLGLLPSIATQSLVFKKVTGKNLTHNDICSPKKLQKLRPSEVMGVQTTISNNITTIPTKLKPF</sequence>
<reference evidence="1" key="1">
    <citation type="journal article" date="2016" name="Microbiome">
        <title>Transmission of viruses via our microbiomes.</title>
        <authorList>
            <person name="Ly M."/>
            <person name="Jones M.B."/>
            <person name="Abeles S.R."/>
            <person name="Santiago-Rodriguez T.M."/>
            <person name="Gao J."/>
            <person name="Chan I.C."/>
            <person name="Ghose C."/>
            <person name="Pride D.T."/>
        </authorList>
    </citation>
    <scope>NUCLEOTIDE SEQUENCE</scope>
    <source>
        <strain evidence="1">CA39E</strain>
        <strain evidence="2">CA40A</strain>
        <strain evidence="3">CA40B</strain>
        <strain evidence="4">CA40D</strain>
        <strain evidence="5">CA40E</strain>
    </source>
</reference>
<dbReference type="EMBL" id="KX501136">
    <property type="protein sequence ID" value="AQN32095.1"/>
    <property type="molecule type" value="Genomic_DNA"/>
</dbReference>
<evidence type="ECO:0000313" key="1">
    <source>
        <dbReference type="EMBL" id="AQN32063.1"/>
    </source>
</evidence>
<dbReference type="EMBL" id="KX501135">
    <property type="protein sequence ID" value="AQN32079.1"/>
    <property type="molecule type" value="Genomic_DNA"/>
</dbReference>
<proteinExistence type="predicted"/>
<organism evidence="1">
    <name type="scientific">Phage DP-2017a</name>
    <dbReference type="NCBI Taxonomy" id="1955560"/>
    <lineage>
        <taxon>Viruses</taxon>
    </lineage>
</organism>
<dbReference type="EMBL" id="KX501134">
    <property type="protein sequence ID" value="AQN32063.1"/>
    <property type="molecule type" value="Genomic_DNA"/>
</dbReference>
<evidence type="ECO:0000313" key="3">
    <source>
        <dbReference type="EMBL" id="AQN32095.1"/>
    </source>
</evidence>
<name>A0A1Q1PVF1_9VIRU</name>